<feature type="transmembrane region" description="Helical" evidence="6">
    <location>
        <begin position="425"/>
        <end position="445"/>
    </location>
</feature>
<feature type="region of interest" description="Disordered" evidence="5">
    <location>
        <begin position="453"/>
        <end position="484"/>
    </location>
</feature>
<dbReference type="InterPro" id="IPR011701">
    <property type="entry name" value="MFS"/>
</dbReference>
<dbReference type="PANTHER" id="PTHR42718:SF39">
    <property type="entry name" value="ACTINORHODIN TRANSPORTER-RELATED"/>
    <property type="match status" value="1"/>
</dbReference>
<dbReference type="Proteomes" id="UP000282674">
    <property type="component" value="Unassembled WGS sequence"/>
</dbReference>
<dbReference type="GO" id="GO:0005886">
    <property type="term" value="C:plasma membrane"/>
    <property type="evidence" value="ECO:0007669"/>
    <property type="project" value="UniProtKB-SubCell"/>
</dbReference>
<feature type="transmembrane region" description="Helical" evidence="6">
    <location>
        <begin position="70"/>
        <end position="89"/>
    </location>
</feature>
<gene>
    <name evidence="8" type="ORF">EBO15_16025</name>
</gene>
<name>A0A3M2M1P0_9ACTN</name>
<evidence type="ECO:0000256" key="6">
    <source>
        <dbReference type="SAM" id="Phobius"/>
    </source>
</evidence>
<dbReference type="EMBL" id="RFFG01000025">
    <property type="protein sequence ID" value="RMI43456.1"/>
    <property type="molecule type" value="Genomic_DNA"/>
</dbReference>
<dbReference type="OrthoDB" id="783189at2"/>
<feature type="transmembrane region" description="Helical" evidence="6">
    <location>
        <begin position="35"/>
        <end position="58"/>
    </location>
</feature>
<dbReference type="InterPro" id="IPR036259">
    <property type="entry name" value="MFS_trans_sf"/>
</dbReference>
<feature type="transmembrane region" description="Helical" evidence="6">
    <location>
        <begin position="325"/>
        <end position="347"/>
    </location>
</feature>
<dbReference type="PANTHER" id="PTHR42718">
    <property type="entry name" value="MAJOR FACILITATOR SUPERFAMILY MULTIDRUG TRANSPORTER MFSC"/>
    <property type="match status" value="1"/>
</dbReference>
<evidence type="ECO:0000259" key="7">
    <source>
        <dbReference type="PROSITE" id="PS50850"/>
    </source>
</evidence>
<feature type="transmembrane region" description="Helical" evidence="6">
    <location>
        <begin position="296"/>
        <end position="313"/>
    </location>
</feature>
<protein>
    <submittedName>
        <fullName evidence="8">MFS transporter</fullName>
    </submittedName>
</protein>
<comment type="subcellular location">
    <subcellularLocation>
        <location evidence="1">Cell membrane</location>
        <topology evidence="1">Multi-pass membrane protein</topology>
    </subcellularLocation>
</comment>
<feature type="transmembrane region" description="Helical" evidence="6">
    <location>
        <begin position="128"/>
        <end position="151"/>
    </location>
</feature>
<dbReference type="SUPFAM" id="SSF103473">
    <property type="entry name" value="MFS general substrate transporter"/>
    <property type="match status" value="1"/>
</dbReference>
<dbReference type="RefSeq" id="WP_122195195.1">
    <property type="nucleotide sequence ID" value="NZ_JBHSKC010000014.1"/>
</dbReference>
<feature type="transmembrane region" description="Helical" evidence="6">
    <location>
        <begin position="388"/>
        <end position="413"/>
    </location>
</feature>
<keyword evidence="9" id="KW-1185">Reference proteome</keyword>
<sequence>MRLTLPVILSATFMASFDYMVVNVAAPSLQRDLHAGSAALELVIGGYAFTYASGLVTGGRLGDLFGHRRMFALGMAAFTLASLLCGIAPDAGTLVAARLLQGLTAAAMVPQVLALITASFGAEERARAMAWFGVVMGLGGVCGQVFGGLLLQAGVFGLGWRTIFLVNVPVGVVATLLATRVLPGAGTRTGPRLDLVGVLGVSSGLGLALVPLVLGRQEGWPLWAWPSLAASVPVLAATLLWERRTAEPVVDLTLFRARSFSVGSALNVAFMMSFGSLMLVNTLLLQYGFGLSPVRSGLTFGPLALATMAASLGGRRVTARYGRRALTAGCVITASGIVGIEVALRAGGGPVELLLPLTLLGLGSGLTLPGVIGAALGGVRPERAGAAAGLLTTFQQFSAAIGVAVFGAVFFSLAGRHGLVGAARLTLLGDLALTLLTVPLSLLLPGGPRRARAAKADETAGETAGERVETAERRSGGRILDRRL</sequence>
<dbReference type="Pfam" id="PF07690">
    <property type="entry name" value="MFS_1"/>
    <property type="match status" value="1"/>
</dbReference>
<feature type="transmembrane region" description="Helical" evidence="6">
    <location>
        <begin position="195"/>
        <end position="214"/>
    </location>
</feature>
<evidence type="ECO:0000256" key="3">
    <source>
        <dbReference type="ARBA" id="ARBA00022989"/>
    </source>
</evidence>
<evidence type="ECO:0000256" key="4">
    <source>
        <dbReference type="ARBA" id="ARBA00023136"/>
    </source>
</evidence>
<evidence type="ECO:0000256" key="1">
    <source>
        <dbReference type="ARBA" id="ARBA00004651"/>
    </source>
</evidence>
<feature type="transmembrane region" description="Helical" evidence="6">
    <location>
        <begin position="353"/>
        <end position="376"/>
    </location>
</feature>
<feature type="transmembrane region" description="Helical" evidence="6">
    <location>
        <begin position="220"/>
        <end position="241"/>
    </location>
</feature>
<dbReference type="Gene3D" id="1.20.1720.10">
    <property type="entry name" value="Multidrug resistance protein D"/>
    <property type="match status" value="2"/>
</dbReference>
<dbReference type="CDD" id="cd17321">
    <property type="entry name" value="MFS_MMR_MDR_like"/>
    <property type="match status" value="1"/>
</dbReference>
<feature type="transmembrane region" description="Helical" evidence="6">
    <location>
        <begin position="95"/>
        <end position="116"/>
    </location>
</feature>
<comment type="caution">
    <text evidence="8">The sequence shown here is derived from an EMBL/GenBank/DDBJ whole genome shotgun (WGS) entry which is preliminary data.</text>
</comment>
<dbReference type="InterPro" id="IPR020846">
    <property type="entry name" value="MFS_dom"/>
</dbReference>
<feature type="transmembrane region" description="Helical" evidence="6">
    <location>
        <begin position="163"/>
        <end position="183"/>
    </location>
</feature>
<feature type="transmembrane region" description="Helical" evidence="6">
    <location>
        <begin position="262"/>
        <end position="284"/>
    </location>
</feature>
<reference evidence="8 9" key="1">
    <citation type="submission" date="2018-10" db="EMBL/GenBank/DDBJ databases">
        <title>Isolation from soil.</title>
        <authorList>
            <person name="Hu J."/>
        </authorList>
    </citation>
    <scope>NUCLEOTIDE SEQUENCE [LARGE SCALE GENOMIC DNA]</scope>
    <source>
        <strain evidence="8 9">NEAU-Ht49</strain>
    </source>
</reference>
<keyword evidence="2 6" id="KW-0812">Transmembrane</keyword>
<keyword evidence="3 6" id="KW-1133">Transmembrane helix</keyword>
<dbReference type="GO" id="GO:0022857">
    <property type="term" value="F:transmembrane transporter activity"/>
    <property type="evidence" value="ECO:0007669"/>
    <property type="project" value="InterPro"/>
</dbReference>
<feature type="domain" description="Major facilitator superfamily (MFS) profile" evidence="7">
    <location>
        <begin position="4"/>
        <end position="441"/>
    </location>
</feature>
<keyword evidence="4 6" id="KW-0472">Membrane</keyword>
<organism evidence="8 9">
    <name type="scientific">Actinomadura harenae</name>
    <dbReference type="NCBI Taxonomy" id="2483351"/>
    <lineage>
        <taxon>Bacteria</taxon>
        <taxon>Bacillati</taxon>
        <taxon>Actinomycetota</taxon>
        <taxon>Actinomycetes</taxon>
        <taxon>Streptosporangiales</taxon>
        <taxon>Thermomonosporaceae</taxon>
        <taxon>Actinomadura</taxon>
    </lineage>
</organism>
<evidence type="ECO:0000313" key="8">
    <source>
        <dbReference type="EMBL" id="RMI43456.1"/>
    </source>
</evidence>
<accession>A0A3M2M1P0</accession>
<proteinExistence type="predicted"/>
<dbReference type="AlphaFoldDB" id="A0A3M2M1P0"/>
<evidence type="ECO:0000256" key="5">
    <source>
        <dbReference type="SAM" id="MobiDB-lite"/>
    </source>
</evidence>
<dbReference type="PROSITE" id="PS50850">
    <property type="entry name" value="MFS"/>
    <property type="match status" value="1"/>
</dbReference>
<feature type="compositionally biased region" description="Basic and acidic residues" evidence="5">
    <location>
        <begin position="454"/>
        <end position="484"/>
    </location>
</feature>
<evidence type="ECO:0000313" key="9">
    <source>
        <dbReference type="Proteomes" id="UP000282674"/>
    </source>
</evidence>
<evidence type="ECO:0000256" key="2">
    <source>
        <dbReference type="ARBA" id="ARBA00022692"/>
    </source>
</evidence>